<name>A0A5C5E7B1_9LACT</name>
<feature type="compositionally biased region" description="Basic and acidic residues" evidence="1">
    <location>
        <begin position="95"/>
        <end position="121"/>
    </location>
</feature>
<organism evidence="3 4">
    <name type="scientific">Trichococcus shcherbakoviae subsp. psychrophilus</name>
    <dbReference type="NCBI Taxonomy" id="2585775"/>
    <lineage>
        <taxon>Bacteria</taxon>
        <taxon>Bacillati</taxon>
        <taxon>Bacillota</taxon>
        <taxon>Bacilli</taxon>
        <taxon>Lactobacillales</taxon>
        <taxon>Carnobacteriaceae</taxon>
        <taxon>Trichococcus</taxon>
    </lineage>
</organism>
<dbReference type="RefSeq" id="WP_140185684.1">
    <property type="nucleotide sequence ID" value="NZ_VENO01000002.1"/>
</dbReference>
<protein>
    <submittedName>
        <fullName evidence="3">Uncharacterized protein</fullName>
    </submittedName>
</protein>
<keyword evidence="2" id="KW-1133">Transmembrane helix</keyword>
<keyword evidence="2" id="KW-0472">Membrane</keyword>
<keyword evidence="2" id="KW-0812">Transmembrane</keyword>
<feature type="transmembrane region" description="Helical" evidence="2">
    <location>
        <begin position="50"/>
        <end position="68"/>
    </location>
</feature>
<feature type="compositionally biased region" description="Basic residues" evidence="1">
    <location>
        <begin position="138"/>
        <end position="147"/>
    </location>
</feature>
<evidence type="ECO:0000256" key="1">
    <source>
        <dbReference type="SAM" id="MobiDB-lite"/>
    </source>
</evidence>
<gene>
    <name evidence="3" type="ORF">FHK04_05215</name>
</gene>
<evidence type="ECO:0000313" key="3">
    <source>
        <dbReference type="EMBL" id="TNV68924.1"/>
    </source>
</evidence>
<evidence type="ECO:0000313" key="4">
    <source>
        <dbReference type="Proteomes" id="UP000313395"/>
    </source>
</evidence>
<comment type="caution">
    <text evidence="3">The sequence shown here is derived from an EMBL/GenBank/DDBJ whole genome shotgun (WGS) entry which is preliminary data.</text>
</comment>
<proteinExistence type="predicted"/>
<dbReference type="Proteomes" id="UP000313395">
    <property type="component" value="Unassembled WGS sequence"/>
</dbReference>
<accession>A0A5C5E7B1</accession>
<evidence type="ECO:0000256" key="2">
    <source>
        <dbReference type="SAM" id="Phobius"/>
    </source>
</evidence>
<keyword evidence="4" id="KW-1185">Reference proteome</keyword>
<feature type="compositionally biased region" description="Basic and acidic residues" evidence="1">
    <location>
        <begin position="148"/>
        <end position="173"/>
    </location>
</feature>
<feature type="region of interest" description="Disordered" evidence="1">
    <location>
        <begin position="91"/>
        <end position="187"/>
    </location>
</feature>
<dbReference type="AlphaFoldDB" id="A0A5C5E7B1"/>
<reference evidence="3 4" key="1">
    <citation type="submission" date="2019-06" db="EMBL/GenBank/DDBJ databases">
        <title>Description Trichococcus psychrophilus sp. nov., isolated from a cold spring, by genomic and phenotypic analyses.</title>
        <authorList>
            <person name="Zakharyuk A."/>
        </authorList>
    </citation>
    <scope>NUCLEOTIDE SEQUENCE [LARGE SCALE GENOMIC DNA]</scope>
    <source>
        <strain evidence="3 4">SKBG</strain>
    </source>
</reference>
<sequence>MNRIGRIIGIVIVAIIGLVIFSLETPWGVVLGAIGIWYFTKKAPFKGKKIVSIALLALSVICVAFGGSDAMATQTTVNEEKIVATAPAESVLSEKAGEEEQESKTSTKETEKKAEEDTKAEKKAKKKAEKKAKADAKAKKKAEKKAKKLAEKKAKADAKAKKKADAKAKKPTEEQALTDAKANGNSTETLQPIMGIDASIQSIELIEGTLKVVYKVEDTWSGNLMLTTFPTKAVSVLEALKDNPNITGYVFERLASMSDAKGHSSTYPVIVVYFSQENAKSINYEAYNIKSYDNFYTVADALRIDMNVYRDTDLQKDGIEPNRGVDNNVFIESANNYGQF</sequence>
<feature type="transmembrane region" description="Helical" evidence="2">
    <location>
        <begin position="6"/>
        <end position="38"/>
    </location>
</feature>
<dbReference type="EMBL" id="VENO01000002">
    <property type="protein sequence ID" value="TNV68924.1"/>
    <property type="molecule type" value="Genomic_DNA"/>
</dbReference>